<sequence length="61" mass="6683">MCSSNQATLSINIHLTYAPTSTHKLFPLLLVCAVRRCHIVTTISNNNLKLSTNCLAAIIRS</sequence>
<protein>
    <submittedName>
        <fullName evidence="1">Uncharacterized protein</fullName>
    </submittedName>
</protein>
<dbReference type="AlphaFoldDB" id="A0A3L6DZ59"/>
<comment type="caution">
    <text evidence="1">The sequence shown here is derived from an EMBL/GenBank/DDBJ whole genome shotgun (WGS) entry which is preliminary data.</text>
</comment>
<dbReference type="Proteomes" id="UP000251960">
    <property type="component" value="Chromosome 7"/>
</dbReference>
<organism evidence="1">
    <name type="scientific">Zea mays</name>
    <name type="common">Maize</name>
    <dbReference type="NCBI Taxonomy" id="4577"/>
    <lineage>
        <taxon>Eukaryota</taxon>
        <taxon>Viridiplantae</taxon>
        <taxon>Streptophyta</taxon>
        <taxon>Embryophyta</taxon>
        <taxon>Tracheophyta</taxon>
        <taxon>Spermatophyta</taxon>
        <taxon>Magnoliopsida</taxon>
        <taxon>Liliopsida</taxon>
        <taxon>Poales</taxon>
        <taxon>Poaceae</taxon>
        <taxon>PACMAD clade</taxon>
        <taxon>Panicoideae</taxon>
        <taxon>Andropogonodae</taxon>
        <taxon>Andropogoneae</taxon>
        <taxon>Tripsacinae</taxon>
        <taxon>Zea</taxon>
    </lineage>
</organism>
<accession>A0A3L6DZ59</accession>
<gene>
    <name evidence="1" type="ORF">Zm00014a_034151</name>
</gene>
<proteinExistence type="predicted"/>
<name>A0A3L6DZ59_MAIZE</name>
<dbReference type="EMBL" id="NCVQ01000008">
    <property type="protein sequence ID" value="PWZ13920.1"/>
    <property type="molecule type" value="Genomic_DNA"/>
</dbReference>
<reference evidence="1" key="1">
    <citation type="journal article" date="2018" name="Nat. Genet.">
        <title>Extensive intraspecific gene order and gene structural variations between Mo17 and other maize genomes.</title>
        <authorList>
            <person name="Sun S."/>
            <person name="Zhou Y."/>
            <person name="Chen J."/>
            <person name="Shi J."/>
            <person name="Zhao H."/>
            <person name="Zhao H."/>
            <person name="Song W."/>
            <person name="Zhang M."/>
            <person name="Cui Y."/>
            <person name="Dong X."/>
            <person name="Liu H."/>
            <person name="Ma X."/>
            <person name="Jiao Y."/>
            <person name="Wang B."/>
            <person name="Wei X."/>
            <person name="Stein J.C."/>
            <person name="Glaubitz J.C."/>
            <person name="Lu F."/>
            <person name="Yu G."/>
            <person name="Liang C."/>
            <person name="Fengler K."/>
            <person name="Li B."/>
            <person name="Rafalski A."/>
            <person name="Schnable P.S."/>
            <person name="Ware D.H."/>
            <person name="Buckler E.S."/>
            <person name="Lai J."/>
        </authorList>
    </citation>
    <scope>NUCLEOTIDE SEQUENCE [LARGE SCALE GENOMIC DNA]</scope>
    <source>
        <tissue evidence="1">Seedling</tissue>
    </source>
</reference>
<evidence type="ECO:0000313" key="1">
    <source>
        <dbReference type="EMBL" id="PWZ13920.1"/>
    </source>
</evidence>